<evidence type="ECO:0000313" key="2">
    <source>
        <dbReference type="Proteomes" id="UP000828048"/>
    </source>
</evidence>
<dbReference type="EMBL" id="CM037155">
    <property type="protein sequence ID" value="KAH7847571.1"/>
    <property type="molecule type" value="Genomic_DNA"/>
</dbReference>
<reference evidence="1 2" key="1">
    <citation type="journal article" date="2021" name="Hortic Res">
        <title>High-quality reference genome and annotation aids understanding of berry development for evergreen blueberry (Vaccinium darrowii).</title>
        <authorList>
            <person name="Yu J."/>
            <person name="Hulse-Kemp A.M."/>
            <person name="Babiker E."/>
            <person name="Staton M."/>
        </authorList>
    </citation>
    <scope>NUCLEOTIDE SEQUENCE [LARGE SCALE GENOMIC DNA]</scope>
    <source>
        <strain evidence="2">cv. NJ 8807/NJ 8810</strain>
        <tissue evidence="1">Young leaf</tissue>
    </source>
</reference>
<gene>
    <name evidence="1" type="ORF">Vadar_027694</name>
</gene>
<sequence length="194" mass="21353">MMGGSNTLRGLKTQLPPISPLKHASTSDEHSNLIGSKSIEQPTEGSSLYQRCSSESCLVEQPYWLDDLLNEPETLVQKGHRRSVSDSSTYLSLEANPVDANEENNFTIPIAGPSSWGSQSLVHQMDPWHSSFDKRPSSSNTEHSIVSKPLPMVSKGLMSAAIKKPDQDYSVSRNQPGIQMKPFLSKSEAKRAKQ</sequence>
<proteinExistence type="predicted"/>
<name>A0ACB7Y2C3_9ERIC</name>
<dbReference type="Proteomes" id="UP000828048">
    <property type="component" value="Chromosome 5"/>
</dbReference>
<comment type="caution">
    <text evidence="1">The sequence shown here is derived from an EMBL/GenBank/DDBJ whole genome shotgun (WGS) entry which is preliminary data.</text>
</comment>
<accession>A0ACB7Y2C3</accession>
<keyword evidence="2" id="KW-1185">Reference proteome</keyword>
<evidence type="ECO:0000313" key="1">
    <source>
        <dbReference type="EMBL" id="KAH7847571.1"/>
    </source>
</evidence>
<organism evidence="1 2">
    <name type="scientific">Vaccinium darrowii</name>
    <dbReference type="NCBI Taxonomy" id="229202"/>
    <lineage>
        <taxon>Eukaryota</taxon>
        <taxon>Viridiplantae</taxon>
        <taxon>Streptophyta</taxon>
        <taxon>Embryophyta</taxon>
        <taxon>Tracheophyta</taxon>
        <taxon>Spermatophyta</taxon>
        <taxon>Magnoliopsida</taxon>
        <taxon>eudicotyledons</taxon>
        <taxon>Gunneridae</taxon>
        <taxon>Pentapetalae</taxon>
        <taxon>asterids</taxon>
        <taxon>Ericales</taxon>
        <taxon>Ericaceae</taxon>
        <taxon>Vaccinioideae</taxon>
        <taxon>Vaccinieae</taxon>
        <taxon>Vaccinium</taxon>
    </lineage>
</organism>
<protein>
    <submittedName>
        <fullName evidence="1">Uncharacterized protein</fullName>
    </submittedName>
</protein>